<dbReference type="EMBL" id="BK015470">
    <property type="protein sequence ID" value="DAE08461.1"/>
    <property type="molecule type" value="Genomic_DNA"/>
</dbReference>
<reference evidence="1" key="1">
    <citation type="journal article" date="2021" name="Proc. Natl. Acad. Sci. U.S.A.">
        <title>A Catalog of Tens of Thousands of Viruses from Human Metagenomes Reveals Hidden Associations with Chronic Diseases.</title>
        <authorList>
            <person name="Tisza M.J."/>
            <person name="Buck C.B."/>
        </authorList>
    </citation>
    <scope>NUCLEOTIDE SEQUENCE</scope>
    <source>
        <strain evidence="1">CtAxs8</strain>
    </source>
</reference>
<accession>A0A8S5PPL1</accession>
<sequence length="124" mass="14052">MIYLILVLIIATVIAVAFFYRKKKKSKGGDRMYGIEVYENGQTFDLASKTVLLVDKFTIPYGQNGSKSYEDNILTAVYTVSGGYTFGNDSLLPKFRIEGKVLHWEWVHCRNKPYGNNITVLVMG</sequence>
<organism evidence="1">
    <name type="scientific">Siphoviridae sp. ctAxs8</name>
    <dbReference type="NCBI Taxonomy" id="2825372"/>
    <lineage>
        <taxon>Viruses</taxon>
        <taxon>Duplodnaviria</taxon>
        <taxon>Heunggongvirae</taxon>
        <taxon>Uroviricota</taxon>
        <taxon>Caudoviricetes</taxon>
    </lineage>
</organism>
<proteinExistence type="predicted"/>
<name>A0A8S5PPL1_9CAUD</name>
<evidence type="ECO:0000313" key="1">
    <source>
        <dbReference type="EMBL" id="DAE08461.1"/>
    </source>
</evidence>
<protein>
    <submittedName>
        <fullName evidence="1">Dystroglycan</fullName>
    </submittedName>
</protein>